<sequence>MAVQAQFSGLAGCLLPYGGGGSGGLAEEQLQALLSAAAAGNKQAQQYHCAAGVASAVQSDLTCNGGGGGGVLASRKRGRDGDLEQYHHVPSSSAALLPIPGVVVHQKPPAATAGSIASSRMADSVAASTSGRGPLWTADALLAAELCQQQGAAEVDALVRAGSERLRAGLERARKRQCEALARAAAAGAAGALREKERELDAARRRAQELEERLRQAAAETQAWCGLARSNEAAASGLRATLDALLLRAGVGGGCGTAQHAAAEEEGFGESGGTDGAESCCFVDAAEDAMPPAPAAKWACRACGGGEASVLLLPCRHLCLCKACEPRADACPVCSGAKNAAIHIAPN</sequence>
<name>A0A811QAB9_9POAL</name>
<dbReference type="EMBL" id="CAJGYO010000009">
    <property type="protein sequence ID" value="CAD6253679.1"/>
    <property type="molecule type" value="Genomic_DNA"/>
</dbReference>
<keyword evidence="8" id="KW-1185">Reference proteome</keyword>
<keyword evidence="3" id="KW-0862">Zinc</keyword>
<feature type="domain" description="RING-type" evidence="6">
    <location>
        <begin position="300"/>
        <end position="335"/>
    </location>
</feature>
<evidence type="ECO:0000313" key="8">
    <source>
        <dbReference type="Proteomes" id="UP000604825"/>
    </source>
</evidence>
<dbReference type="Pfam" id="PF13920">
    <property type="entry name" value="zf-C3HC4_3"/>
    <property type="match status" value="1"/>
</dbReference>
<evidence type="ECO:0000259" key="6">
    <source>
        <dbReference type="PROSITE" id="PS50089"/>
    </source>
</evidence>
<evidence type="ECO:0000256" key="2">
    <source>
        <dbReference type="ARBA" id="ARBA00022771"/>
    </source>
</evidence>
<evidence type="ECO:0000313" key="7">
    <source>
        <dbReference type="EMBL" id="CAD6253679.1"/>
    </source>
</evidence>
<keyword evidence="1" id="KW-0479">Metal-binding</keyword>
<accession>A0A811QAB9</accession>
<organism evidence="7 8">
    <name type="scientific">Miscanthus lutarioriparius</name>
    <dbReference type="NCBI Taxonomy" id="422564"/>
    <lineage>
        <taxon>Eukaryota</taxon>
        <taxon>Viridiplantae</taxon>
        <taxon>Streptophyta</taxon>
        <taxon>Embryophyta</taxon>
        <taxon>Tracheophyta</taxon>
        <taxon>Spermatophyta</taxon>
        <taxon>Magnoliopsida</taxon>
        <taxon>Liliopsida</taxon>
        <taxon>Poales</taxon>
        <taxon>Poaceae</taxon>
        <taxon>PACMAD clade</taxon>
        <taxon>Panicoideae</taxon>
        <taxon>Andropogonodae</taxon>
        <taxon>Andropogoneae</taxon>
        <taxon>Saccharinae</taxon>
        <taxon>Miscanthus</taxon>
    </lineage>
</organism>
<keyword evidence="5" id="KW-0175">Coiled coil</keyword>
<evidence type="ECO:0000256" key="3">
    <source>
        <dbReference type="ARBA" id="ARBA00022833"/>
    </source>
</evidence>
<reference evidence="7" key="1">
    <citation type="submission" date="2020-10" db="EMBL/GenBank/DDBJ databases">
        <authorList>
            <person name="Han B."/>
            <person name="Lu T."/>
            <person name="Zhao Q."/>
            <person name="Huang X."/>
            <person name="Zhao Y."/>
        </authorList>
    </citation>
    <scope>NUCLEOTIDE SEQUENCE</scope>
</reference>
<feature type="coiled-coil region" evidence="5">
    <location>
        <begin position="186"/>
        <end position="220"/>
    </location>
</feature>
<dbReference type="OrthoDB" id="1711136at2759"/>
<keyword evidence="2 4" id="KW-0863">Zinc-finger</keyword>
<dbReference type="PANTHER" id="PTHR42647">
    <property type="entry name" value="SBP (S-RIBONUCLEASE BINDING PROTEIN) FAMILY PROTEIN"/>
    <property type="match status" value="1"/>
</dbReference>
<evidence type="ECO:0000256" key="4">
    <source>
        <dbReference type="PROSITE-ProRule" id="PRU00175"/>
    </source>
</evidence>
<gene>
    <name evidence="7" type="ORF">NCGR_LOCUS37303</name>
</gene>
<evidence type="ECO:0000256" key="1">
    <source>
        <dbReference type="ARBA" id="ARBA00022723"/>
    </source>
</evidence>
<dbReference type="CDD" id="cd16649">
    <property type="entry name" value="mRING-HC-C3HC5_CGRF1-like"/>
    <property type="match status" value="1"/>
</dbReference>
<dbReference type="Gene3D" id="3.30.40.10">
    <property type="entry name" value="Zinc/RING finger domain, C3HC4 (zinc finger)"/>
    <property type="match status" value="1"/>
</dbReference>
<dbReference type="InterPro" id="IPR013083">
    <property type="entry name" value="Znf_RING/FYVE/PHD"/>
</dbReference>
<dbReference type="GO" id="GO:0004842">
    <property type="term" value="F:ubiquitin-protein transferase activity"/>
    <property type="evidence" value="ECO:0007669"/>
    <property type="project" value="TreeGrafter"/>
</dbReference>
<evidence type="ECO:0000256" key="5">
    <source>
        <dbReference type="SAM" id="Coils"/>
    </source>
</evidence>
<dbReference type="Proteomes" id="UP000604825">
    <property type="component" value="Unassembled WGS sequence"/>
</dbReference>
<comment type="caution">
    <text evidence="7">The sequence shown here is derived from an EMBL/GenBank/DDBJ whole genome shotgun (WGS) entry which is preliminary data.</text>
</comment>
<dbReference type="AlphaFoldDB" id="A0A811QAB9"/>
<dbReference type="PROSITE" id="PS50089">
    <property type="entry name" value="ZF_RING_2"/>
    <property type="match status" value="1"/>
</dbReference>
<dbReference type="GO" id="GO:0008270">
    <property type="term" value="F:zinc ion binding"/>
    <property type="evidence" value="ECO:0007669"/>
    <property type="project" value="UniProtKB-KW"/>
</dbReference>
<proteinExistence type="predicted"/>
<dbReference type="PANTHER" id="PTHR42647:SF78">
    <property type="entry name" value="RING-TYPE DOMAIN-CONTAINING PROTEIN"/>
    <property type="match status" value="1"/>
</dbReference>
<protein>
    <recommendedName>
        <fullName evidence="6">RING-type domain-containing protein</fullName>
    </recommendedName>
</protein>
<dbReference type="InterPro" id="IPR001841">
    <property type="entry name" value="Znf_RING"/>
</dbReference>